<organism evidence="2 3">
    <name type="scientific">Uabimicrobium amorphum</name>
    <dbReference type="NCBI Taxonomy" id="2596890"/>
    <lineage>
        <taxon>Bacteria</taxon>
        <taxon>Pseudomonadati</taxon>
        <taxon>Planctomycetota</taxon>
        <taxon>Candidatus Uabimicrobiia</taxon>
        <taxon>Candidatus Uabimicrobiales</taxon>
        <taxon>Candidatus Uabimicrobiaceae</taxon>
        <taxon>Candidatus Uabimicrobium</taxon>
    </lineage>
</organism>
<dbReference type="Gene3D" id="1.25.40.10">
    <property type="entry name" value="Tetratricopeptide repeat domain"/>
    <property type="match status" value="3"/>
</dbReference>
<dbReference type="SUPFAM" id="SSF48452">
    <property type="entry name" value="TPR-like"/>
    <property type="match status" value="2"/>
</dbReference>
<sequence length="915" mass="106979">MKKKWKIAVILLCVAAITSTTIYYFRPHARKMRYYNTGIIYLQQNKYPQAISNFKNALAIDRDNFEFRYRLALAYVKDERWQQALNTIDVMTNDQQKSFDIYSLLIQVYIHQKKYNRALEYSGNCIKLFSHKAHSYILHAKVLQEMNYPHTEKYLEKAISVDPKYVDSYIILSAYFADKNLFDKATHCLKRYIQQNGHHIEIGLLLCNYLIEQKQYKKCISLLQELRDKFAKHHERLATPLSFSLLQIGEVEKAWQVLQQLSATSQYSEKNSRLIYTRGVCRVYKKMYAEGINDLLWFRREFPKISSTYYYLSIAYFETDKSAIAFREINRAVQLSPQNTAYQKFLINKLAQYEKWSDIEQKIQIFGKQALQDPQIQKLYAQALLQQQNYKKLEKMNNKASNFTLELAWSKFLQGQSNDAIAALKKHKNNNEAHYLLAKIYTAESNWFQALRHAQIFLQKKPQSKYGLWLVAQIREAQGLYSEAQKICRDLIEKYPNDAALKNYLTLLYLETDPQQAQQYYTQNFAGSVSFTQAQIHIANQDFSAAIATLKKIPNKNSQYLLTLGNAHLSLNQISYATDAYFKAQLQAPQTQAIEYFILAKILSHQQYTATTILERHPHQNEQITELLVVSYLLSGQPKKAQRYLKKLSPQKFPLLYSAYYFETKKYNKAKSAAKYIGDRLYRRDIQQCILDAQQNQFSFTPLLLLDKLTQKDLWRPALTKIQETFIVMGNHFVVKLKEAQILEHLGDEQQAMQIYQELESVSQTARWQKAMSHYKKQQFSAARNALQHLTQDAPPKIWLQLGNTYLQQKDYAKSLQYYRKAQQQPHQSISLELSNNIAWAMLHTTPPQAQKALKYAKKLQNFTNTSAAAADTLGWAYLQNGDRKKALYYLQRAKLLLPGNQQIEKHLNMVGENK</sequence>
<feature type="repeat" description="TPR" evidence="1">
    <location>
        <begin position="796"/>
        <end position="829"/>
    </location>
</feature>
<dbReference type="Proteomes" id="UP000326354">
    <property type="component" value="Chromosome"/>
</dbReference>
<reference evidence="2 3" key="1">
    <citation type="submission" date="2019-08" db="EMBL/GenBank/DDBJ databases">
        <title>Complete genome sequence of Candidatus Uab amorphum.</title>
        <authorList>
            <person name="Shiratori T."/>
            <person name="Suzuki S."/>
            <person name="Kakizawa Y."/>
            <person name="Ishida K."/>
        </authorList>
    </citation>
    <scope>NUCLEOTIDE SEQUENCE [LARGE SCALE GENOMIC DNA]</scope>
    <source>
        <strain evidence="2 3">SRT547</strain>
    </source>
</reference>
<evidence type="ECO:0000313" key="2">
    <source>
        <dbReference type="EMBL" id="BBM85080.1"/>
    </source>
</evidence>
<dbReference type="InterPro" id="IPR011990">
    <property type="entry name" value="TPR-like_helical_dom_sf"/>
</dbReference>
<proteinExistence type="predicted"/>
<dbReference type="Pfam" id="PF14559">
    <property type="entry name" value="TPR_19"/>
    <property type="match status" value="1"/>
</dbReference>
<keyword evidence="1" id="KW-0802">TPR repeat</keyword>
<keyword evidence="3" id="KW-1185">Reference proteome</keyword>
<keyword evidence="2" id="KW-0378">Hydrolase</keyword>
<dbReference type="InterPro" id="IPR019734">
    <property type="entry name" value="TPR_rpt"/>
</dbReference>
<dbReference type="PANTHER" id="PTHR12558">
    <property type="entry name" value="CELL DIVISION CYCLE 16,23,27"/>
    <property type="match status" value="1"/>
</dbReference>
<accession>A0A5S9IQ39</accession>
<gene>
    <name evidence="2" type="ORF">UABAM_03443</name>
</gene>
<evidence type="ECO:0000256" key="1">
    <source>
        <dbReference type="PROSITE-ProRule" id="PRU00339"/>
    </source>
</evidence>
<protein>
    <submittedName>
        <fullName evidence="2">Beta-barrel assembly-enhancing protease</fullName>
    </submittedName>
</protein>
<keyword evidence="2" id="KW-0645">Protease</keyword>
<dbReference type="RefSeq" id="WP_151969200.1">
    <property type="nucleotide sequence ID" value="NZ_AP019860.1"/>
</dbReference>
<dbReference type="AlphaFoldDB" id="A0A5S9IQ39"/>
<dbReference type="EMBL" id="AP019860">
    <property type="protein sequence ID" value="BBM85080.1"/>
    <property type="molecule type" value="Genomic_DNA"/>
</dbReference>
<dbReference type="SUPFAM" id="SSF81901">
    <property type="entry name" value="HCP-like"/>
    <property type="match status" value="1"/>
</dbReference>
<dbReference type="PANTHER" id="PTHR12558:SF13">
    <property type="entry name" value="CELL DIVISION CYCLE PROTEIN 27 HOMOLOG"/>
    <property type="match status" value="1"/>
</dbReference>
<dbReference type="SMART" id="SM00028">
    <property type="entry name" value="TPR"/>
    <property type="match status" value="9"/>
</dbReference>
<dbReference type="GO" id="GO:0006508">
    <property type="term" value="P:proteolysis"/>
    <property type="evidence" value="ECO:0007669"/>
    <property type="project" value="UniProtKB-KW"/>
</dbReference>
<evidence type="ECO:0000313" key="3">
    <source>
        <dbReference type="Proteomes" id="UP000326354"/>
    </source>
</evidence>
<dbReference type="KEGG" id="uam:UABAM_03443"/>
<feature type="repeat" description="TPR" evidence="1">
    <location>
        <begin position="31"/>
        <end position="64"/>
    </location>
</feature>
<dbReference type="GO" id="GO:0008233">
    <property type="term" value="F:peptidase activity"/>
    <property type="evidence" value="ECO:0007669"/>
    <property type="project" value="UniProtKB-KW"/>
</dbReference>
<dbReference type="OrthoDB" id="9766710at2"/>
<feature type="repeat" description="TPR" evidence="1">
    <location>
        <begin position="306"/>
        <end position="339"/>
    </location>
</feature>
<dbReference type="Pfam" id="PF13432">
    <property type="entry name" value="TPR_16"/>
    <property type="match status" value="1"/>
</dbReference>
<name>A0A5S9IQ39_UABAM</name>
<dbReference type="Pfam" id="PF13174">
    <property type="entry name" value="TPR_6"/>
    <property type="match status" value="1"/>
</dbReference>
<feature type="repeat" description="TPR" evidence="1">
    <location>
        <begin position="868"/>
        <end position="901"/>
    </location>
</feature>
<dbReference type="PROSITE" id="PS50005">
    <property type="entry name" value="TPR"/>
    <property type="match status" value="4"/>
</dbReference>